<dbReference type="KEGG" id="cbaa:SRAA_1056"/>
<evidence type="ECO:0000256" key="3">
    <source>
        <dbReference type="PIRSR" id="PIRSR002825-1"/>
    </source>
</evidence>
<gene>
    <name evidence="5" type="ORF">SRAA_1056</name>
</gene>
<dbReference type="OrthoDB" id="9769567at2"/>
<dbReference type="EMBL" id="AP014568">
    <property type="protein sequence ID" value="BAO80910.1"/>
    <property type="molecule type" value="Genomic_DNA"/>
</dbReference>
<accession>A0A060NIV5</accession>
<evidence type="ECO:0000313" key="6">
    <source>
        <dbReference type="Proteomes" id="UP000067461"/>
    </source>
</evidence>
<organism evidence="5 6">
    <name type="scientific">Serpentinimonas raichei</name>
    <dbReference type="NCBI Taxonomy" id="1458425"/>
    <lineage>
        <taxon>Bacteria</taxon>
        <taxon>Pseudomonadati</taxon>
        <taxon>Pseudomonadota</taxon>
        <taxon>Betaproteobacteria</taxon>
        <taxon>Burkholderiales</taxon>
        <taxon>Comamonadaceae</taxon>
        <taxon>Serpentinimonas</taxon>
    </lineage>
</organism>
<feature type="chain" id="PRO_5001584344" evidence="4">
    <location>
        <begin position="21"/>
        <end position="352"/>
    </location>
</feature>
<keyword evidence="6" id="KW-1185">Reference proteome</keyword>
<keyword evidence="3" id="KW-0479">Metal-binding</keyword>
<dbReference type="PIRSF" id="PIRSF002825">
    <property type="entry name" value="CfbpA"/>
    <property type="match status" value="1"/>
</dbReference>
<name>A0A060NIV5_9BURK</name>
<dbReference type="AlphaFoldDB" id="A0A060NIV5"/>
<comment type="similarity">
    <text evidence="1">Belongs to the bacterial solute-binding protein 1 family.</text>
</comment>
<dbReference type="GO" id="GO:0046872">
    <property type="term" value="F:metal ion binding"/>
    <property type="evidence" value="ECO:0007669"/>
    <property type="project" value="UniProtKB-KW"/>
</dbReference>
<sequence>MTLRKTLTLALSALTISALAGTAIAQDRVLNLYSARHYQSDELIFAEFTRTTGIRINQVQADDAGIMARLRAEGAASPADVVLLVDAARLALADSQGMFRPIQSAALNAAIPPNLRAAATPQGVTWYGFSTRARVIAFDPARVRPEQIATYEQLSDPALRGMICSRSGSHPYNLTLFAAMIERHGEARTETWLRGVVANLGRAPVGGDTDQIRAVASGECAIGITNSYYAARLMRSARPEDRAVMERVRLLHPNQATSGTHMNVAGGAVARHTRQPEMAQQFMEFLATPFAQRTFADANNEFPAARGVTIDNPALRALGGASGAFKQDELPLGDVARHLTTAQRLLDRTGFR</sequence>
<evidence type="ECO:0000256" key="2">
    <source>
        <dbReference type="ARBA" id="ARBA00022729"/>
    </source>
</evidence>
<dbReference type="STRING" id="1458425.SRAA_1056"/>
<dbReference type="Gene3D" id="3.40.190.10">
    <property type="entry name" value="Periplasmic binding protein-like II"/>
    <property type="match status" value="2"/>
</dbReference>
<dbReference type="PANTHER" id="PTHR30006:SF15">
    <property type="entry name" value="IRON-UTILIZATION PERIPLASMIC PROTEIN"/>
    <property type="match status" value="1"/>
</dbReference>
<evidence type="ECO:0000256" key="4">
    <source>
        <dbReference type="SAM" id="SignalP"/>
    </source>
</evidence>
<reference evidence="5 6" key="1">
    <citation type="journal article" date="2014" name="Nat. Commun.">
        <title>Physiological and genomic features of highly alkaliphilic hydrogen-utilizing Betaproteobacteria from a continental serpentinizing site.</title>
        <authorList>
            <person name="Suzuki S."/>
            <person name="Kuenen J.G."/>
            <person name="Schipper K."/>
            <person name="van der Velde S."/>
            <person name="Ishii S."/>
            <person name="Wu A."/>
            <person name="Sorokin D.Y."/>
            <person name="Tenney A."/>
            <person name="Meng X.Y."/>
            <person name="Morrill P.L."/>
            <person name="Kamagata Y."/>
            <person name="Muyzer G."/>
            <person name="Nealson K.H."/>
        </authorList>
    </citation>
    <scope>NUCLEOTIDE SEQUENCE [LARGE SCALE GENOMIC DNA]</scope>
    <source>
        <strain evidence="5 6">A1</strain>
    </source>
</reference>
<feature type="binding site" evidence="3">
    <location>
        <position position="228"/>
    </location>
    <ligand>
        <name>Fe cation</name>
        <dbReference type="ChEBI" id="CHEBI:24875"/>
    </ligand>
</feature>
<evidence type="ECO:0000313" key="5">
    <source>
        <dbReference type="EMBL" id="BAO80910.1"/>
    </source>
</evidence>
<dbReference type="HOGENOM" id="CLU_026974_2_1_4"/>
<keyword evidence="2 4" id="KW-0732">Signal</keyword>
<dbReference type="InterPro" id="IPR026045">
    <property type="entry name" value="Ferric-bd"/>
</dbReference>
<proteinExistence type="inferred from homology"/>
<evidence type="ECO:0000256" key="1">
    <source>
        <dbReference type="ARBA" id="ARBA00008520"/>
    </source>
</evidence>
<dbReference type="Proteomes" id="UP000067461">
    <property type="component" value="Chromosome"/>
</dbReference>
<feature type="binding site" evidence="3">
    <location>
        <position position="37"/>
    </location>
    <ligand>
        <name>Fe cation</name>
        <dbReference type="ChEBI" id="CHEBI:24875"/>
    </ligand>
</feature>
<dbReference type="SUPFAM" id="SSF53850">
    <property type="entry name" value="Periplasmic binding protein-like II"/>
    <property type="match status" value="1"/>
</dbReference>
<feature type="binding site" evidence="3">
    <location>
        <position position="229"/>
    </location>
    <ligand>
        <name>Fe cation</name>
        <dbReference type="ChEBI" id="CHEBI:24875"/>
    </ligand>
</feature>
<feature type="signal peptide" evidence="4">
    <location>
        <begin position="1"/>
        <end position="20"/>
    </location>
</feature>
<dbReference type="PANTHER" id="PTHR30006">
    <property type="entry name" value="THIAMINE-BINDING PERIPLASMIC PROTEIN-RELATED"/>
    <property type="match status" value="1"/>
</dbReference>
<dbReference type="GO" id="GO:0030288">
    <property type="term" value="C:outer membrane-bounded periplasmic space"/>
    <property type="evidence" value="ECO:0007669"/>
    <property type="project" value="TreeGrafter"/>
</dbReference>
<keyword evidence="3" id="KW-0408">Iron</keyword>
<dbReference type="Pfam" id="PF13343">
    <property type="entry name" value="SBP_bac_6"/>
    <property type="match status" value="1"/>
</dbReference>
<protein>
    <submittedName>
        <fullName evidence="5">ABC-type Fe3+ transport system, periplasmic component</fullName>
    </submittedName>
</protein>